<evidence type="ECO:0000313" key="2">
    <source>
        <dbReference type="Proteomes" id="UP000294360"/>
    </source>
</evidence>
<gene>
    <name evidence="1" type="ORF">MTUNDRAET4_3701</name>
</gene>
<reference evidence="1 2" key="1">
    <citation type="submission" date="2019-03" db="EMBL/GenBank/DDBJ databases">
        <authorList>
            <person name="Kox A.R. M."/>
        </authorList>
    </citation>
    <scope>NUCLEOTIDE SEQUENCE [LARGE SCALE GENOMIC DNA]</scope>
    <source>
        <strain evidence="1">MTUNDRAET4 annotated genome</strain>
    </source>
</reference>
<sequence length="55" mass="6504">MFLQRKDAAFKITTGESRLALMPDSPFDLSSILRGETPKTQPERENYNYRLFFYL</sequence>
<protein>
    <submittedName>
        <fullName evidence="1">Uncharacterized protein</fullName>
    </submittedName>
</protein>
<accession>A0A4V6YUK1</accession>
<evidence type="ECO:0000313" key="1">
    <source>
        <dbReference type="EMBL" id="VFU10588.1"/>
    </source>
</evidence>
<dbReference type="Proteomes" id="UP000294360">
    <property type="component" value="Chromosome"/>
</dbReference>
<dbReference type="EMBL" id="LR536450">
    <property type="protein sequence ID" value="VFU10588.1"/>
    <property type="molecule type" value="Genomic_DNA"/>
</dbReference>
<organism evidence="1 2">
    <name type="scientific">Methylocella tundrae</name>
    <dbReference type="NCBI Taxonomy" id="227605"/>
    <lineage>
        <taxon>Bacteria</taxon>
        <taxon>Pseudomonadati</taxon>
        <taxon>Pseudomonadota</taxon>
        <taxon>Alphaproteobacteria</taxon>
        <taxon>Hyphomicrobiales</taxon>
        <taxon>Beijerinckiaceae</taxon>
        <taxon>Methylocella</taxon>
    </lineage>
</organism>
<name>A0A4V6YUK1_METTU</name>
<dbReference type="AlphaFoldDB" id="A0A4V6YUK1"/>
<dbReference type="KEGG" id="mtun:MTUNDRAET4_3701"/>
<proteinExistence type="predicted"/>